<gene>
    <name evidence="1" type="ORF">NEPTK9_000473</name>
</gene>
<evidence type="ECO:0000313" key="2">
    <source>
        <dbReference type="Proteomes" id="UP001194714"/>
    </source>
</evidence>
<keyword evidence="2" id="KW-1185">Reference proteome</keyword>
<comment type="caution">
    <text evidence="1">The sequence shown here is derived from an EMBL/GenBank/DDBJ whole genome shotgun (WGS) entry which is preliminary data.</text>
</comment>
<accession>A0ABS0AXW4</accession>
<evidence type="ECO:0000313" key="1">
    <source>
        <dbReference type="EMBL" id="MBF5058973.1"/>
    </source>
</evidence>
<proteinExistence type="predicted"/>
<reference evidence="1 2" key="1">
    <citation type="submission" date="2020-01" db="EMBL/GenBank/DDBJ databases">
        <title>Draft genome sequence of Cand. Neptunochlamydia vexilliferae K9.</title>
        <authorList>
            <person name="Schulz F."/>
            <person name="Koestlbacher S."/>
            <person name="Wascher F."/>
            <person name="Pizzetti I."/>
            <person name="Horn M."/>
        </authorList>
    </citation>
    <scope>NUCLEOTIDE SEQUENCE [LARGE SCALE GENOMIC DNA]</scope>
    <source>
        <strain evidence="1 2">K9</strain>
    </source>
</reference>
<name>A0ABS0AXW4_9BACT</name>
<dbReference type="EMBL" id="JAAEJV010000007">
    <property type="protein sequence ID" value="MBF5058973.1"/>
    <property type="molecule type" value="Genomic_DNA"/>
</dbReference>
<dbReference type="RefSeq" id="WP_194847274.1">
    <property type="nucleotide sequence ID" value="NZ_JAAEJV010000007.1"/>
</dbReference>
<organism evidence="1 2">
    <name type="scientific">Candidatus Neptunichlamydia vexilliferae</name>
    <dbReference type="NCBI Taxonomy" id="1651774"/>
    <lineage>
        <taxon>Bacteria</taxon>
        <taxon>Pseudomonadati</taxon>
        <taxon>Chlamydiota</taxon>
        <taxon>Chlamydiia</taxon>
        <taxon>Parachlamydiales</taxon>
        <taxon>Simkaniaceae</taxon>
        <taxon>Candidatus Neptunichlamydia</taxon>
    </lineage>
</organism>
<dbReference type="Proteomes" id="UP001194714">
    <property type="component" value="Unassembled WGS sequence"/>
</dbReference>
<protein>
    <submittedName>
        <fullName evidence="1">Uncharacterized protein</fullName>
    </submittedName>
</protein>
<sequence length="74" mass="8438">MQKILGWRKNRVAPYEVFKTLAVTGGVPRYLEEVIPSQSAEENLHQLCFNSTSLSEFSMIFFPNGARSSSVWQK</sequence>